<dbReference type="PANTHER" id="PTHR47062">
    <property type="match status" value="1"/>
</dbReference>
<reference evidence="5" key="1">
    <citation type="journal article" date="2014" name="Int. J. Syst. Evol. Microbiol.">
        <title>Complete genome sequence of Corynebacterium casei LMG S-19264T (=DSM 44701T), isolated from a smear-ripened cheese.</title>
        <authorList>
            <consortium name="US DOE Joint Genome Institute (JGI-PGF)"/>
            <person name="Walter F."/>
            <person name="Albersmeier A."/>
            <person name="Kalinowski J."/>
            <person name="Ruckert C."/>
        </authorList>
    </citation>
    <scope>NUCLEOTIDE SEQUENCE</scope>
    <source>
        <strain evidence="5">CGMCC 1.12919</strain>
    </source>
</reference>
<dbReference type="Gene3D" id="2.60.40.790">
    <property type="match status" value="1"/>
</dbReference>
<dbReference type="SUPFAM" id="SSF49764">
    <property type="entry name" value="HSP20-like chaperones"/>
    <property type="match status" value="1"/>
</dbReference>
<sequence>MRTFDMTPYYRSSIGFDRLFDMLDTAANRADWPPYNIERTGEDAYRITMAVAGFSQADIELTQNGNTLIVVGQRAQDDGDRQWLHQGIAARGFKQTFSLADHVRVEGADLVNGLLSIELVREVPEQLKPRRIEIDSGAAAKVIPGHRDEAGREAAKAA</sequence>
<dbReference type="InterPro" id="IPR002068">
    <property type="entry name" value="A-crystallin/Hsp20_dom"/>
</dbReference>
<accession>A0A916XM38</accession>
<proteinExistence type="inferred from homology"/>
<evidence type="ECO:0000256" key="2">
    <source>
        <dbReference type="PROSITE-ProRule" id="PRU00285"/>
    </source>
</evidence>
<gene>
    <name evidence="5" type="ORF">GCM10010994_46110</name>
</gene>
<evidence type="ECO:0000313" key="6">
    <source>
        <dbReference type="Proteomes" id="UP000637002"/>
    </source>
</evidence>
<comment type="similarity">
    <text evidence="2 3">Belongs to the small heat shock protein (HSP20) family.</text>
</comment>
<evidence type="ECO:0000256" key="1">
    <source>
        <dbReference type="ARBA" id="ARBA00023016"/>
    </source>
</evidence>
<dbReference type="AlphaFoldDB" id="A0A916XM38"/>
<dbReference type="PROSITE" id="PS01031">
    <property type="entry name" value="SHSP"/>
    <property type="match status" value="1"/>
</dbReference>
<dbReference type="InterPro" id="IPR008978">
    <property type="entry name" value="HSP20-like_chaperone"/>
</dbReference>
<comment type="caution">
    <text evidence="5">The sequence shown here is derived from an EMBL/GenBank/DDBJ whole genome shotgun (WGS) entry which is preliminary data.</text>
</comment>
<dbReference type="EMBL" id="BMGG01000009">
    <property type="protein sequence ID" value="GGC83001.1"/>
    <property type="molecule type" value="Genomic_DNA"/>
</dbReference>
<dbReference type="PANTHER" id="PTHR47062:SF1">
    <property type="entry name" value="SMALL HEAT SHOCK PROTEIN IBPA"/>
    <property type="match status" value="1"/>
</dbReference>
<dbReference type="CDD" id="cd06470">
    <property type="entry name" value="ACD_IbpA-B_like"/>
    <property type="match status" value="1"/>
</dbReference>
<organism evidence="5 6">
    <name type="scientific">Chelatococcus reniformis</name>
    <dbReference type="NCBI Taxonomy" id="1494448"/>
    <lineage>
        <taxon>Bacteria</taxon>
        <taxon>Pseudomonadati</taxon>
        <taxon>Pseudomonadota</taxon>
        <taxon>Alphaproteobacteria</taxon>
        <taxon>Hyphomicrobiales</taxon>
        <taxon>Chelatococcaceae</taxon>
        <taxon>Chelatococcus</taxon>
    </lineage>
</organism>
<reference evidence="5" key="2">
    <citation type="submission" date="2020-09" db="EMBL/GenBank/DDBJ databases">
        <authorList>
            <person name="Sun Q."/>
            <person name="Zhou Y."/>
        </authorList>
    </citation>
    <scope>NUCLEOTIDE SEQUENCE</scope>
    <source>
        <strain evidence="5">CGMCC 1.12919</strain>
    </source>
</reference>
<dbReference type="Pfam" id="PF00011">
    <property type="entry name" value="HSP20"/>
    <property type="match status" value="1"/>
</dbReference>
<keyword evidence="6" id="KW-1185">Reference proteome</keyword>
<dbReference type="Proteomes" id="UP000637002">
    <property type="component" value="Unassembled WGS sequence"/>
</dbReference>
<dbReference type="RefSeq" id="WP_188611537.1">
    <property type="nucleotide sequence ID" value="NZ_BMGG01000009.1"/>
</dbReference>
<feature type="domain" description="SHSP" evidence="4">
    <location>
        <begin position="26"/>
        <end position="137"/>
    </location>
</feature>
<name>A0A916XM38_9HYPH</name>
<evidence type="ECO:0000313" key="5">
    <source>
        <dbReference type="EMBL" id="GGC83001.1"/>
    </source>
</evidence>
<keyword evidence="1" id="KW-0346">Stress response</keyword>
<evidence type="ECO:0000256" key="3">
    <source>
        <dbReference type="RuleBase" id="RU003616"/>
    </source>
</evidence>
<evidence type="ECO:0000259" key="4">
    <source>
        <dbReference type="PROSITE" id="PS01031"/>
    </source>
</evidence>
<protein>
    <submittedName>
        <fullName evidence="5">Heat-shock protein Hsp20</fullName>
    </submittedName>
</protein>
<dbReference type="InterPro" id="IPR037913">
    <property type="entry name" value="ACD_IbpA/B"/>
</dbReference>